<organism evidence="2 3">
    <name type="scientific">Dyadobacter luteus</name>
    <dbReference type="NCBI Taxonomy" id="2259619"/>
    <lineage>
        <taxon>Bacteria</taxon>
        <taxon>Pseudomonadati</taxon>
        <taxon>Bacteroidota</taxon>
        <taxon>Cytophagia</taxon>
        <taxon>Cytophagales</taxon>
        <taxon>Spirosomataceae</taxon>
        <taxon>Dyadobacter</taxon>
    </lineage>
</organism>
<dbReference type="PANTHER" id="PTHR30595">
    <property type="entry name" value="GLPR-RELATED TRANSCRIPTIONAL REPRESSOR"/>
    <property type="match status" value="1"/>
</dbReference>
<accession>A0A3D8YF02</accession>
<evidence type="ECO:0000313" key="2">
    <source>
        <dbReference type="EMBL" id="REA63144.1"/>
    </source>
</evidence>
<feature type="domain" description="Schlafen AlbA-2" evidence="1">
    <location>
        <begin position="15"/>
        <end position="130"/>
    </location>
</feature>
<reference evidence="2 3" key="1">
    <citation type="submission" date="2018-07" db="EMBL/GenBank/DDBJ databases">
        <title>Dyadobacter roseus sp. nov., isolated from rose rhizosphere soil.</title>
        <authorList>
            <person name="Chen L."/>
        </authorList>
    </citation>
    <scope>NUCLEOTIDE SEQUENCE [LARGE SCALE GENOMIC DNA]</scope>
    <source>
        <strain evidence="2 3">RS19</strain>
    </source>
</reference>
<dbReference type="OrthoDB" id="9810282at2"/>
<keyword evidence="2" id="KW-0067">ATP-binding</keyword>
<dbReference type="Proteomes" id="UP000256373">
    <property type="component" value="Unassembled WGS sequence"/>
</dbReference>
<dbReference type="RefSeq" id="WP_115829733.1">
    <property type="nucleotide sequence ID" value="NZ_QNUL01000003.1"/>
</dbReference>
<keyword evidence="2" id="KW-0547">Nucleotide-binding</keyword>
<protein>
    <submittedName>
        <fullName evidence="2">ATP-binding protein</fullName>
    </submittedName>
</protein>
<dbReference type="Pfam" id="PF04326">
    <property type="entry name" value="SLFN_AlbA_2"/>
    <property type="match status" value="1"/>
</dbReference>
<proteinExistence type="predicted"/>
<gene>
    <name evidence="2" type="ORF">DSL64_05875</name>
</gene>
<dbReference type="GO" id="GO:0005524">
    <property type="term" value="F:ATP binding"/>
    <property type="evidence" value="ECO:0007669"/>
    <property type="project" value="UniProtKB-KW"/>
</dbReference>
<dbReference type="InterPro" id="IPR038461">
    <property type="entry name" value="Schlafen_AlbA_2_dom_sf"/>
</dbReference>
<keyword evidence="3" id="KW-1185">Reference proteome</keyword>
<sequence>MQERRSTIEIIKQGEGLSIEFKRIIDSPYKIAKTISSFANTSGGVLLIGVANDSSILGVSSELHELQKLERAASSLIEPSLHLTFSAELLDGRKLLRVEIEESPEKPHYALNEKNQRIIYIRIKDKSVPIPKLLIQGEGDADTEKLLATRHVKSLISYLKSTDTVTARAFSRIINISEKRAERMLNDLAGKQILLKIHKAKPETFSLKWAE</sequence>
<dbReference type="EMBL" id="QNUL01000003">
    <property type="protein sequence ID" value="REA63144.1"/>
    <property type="molecule type" value="Genomic_DNA"/>
</dbReference>
<comment type="caution">
    <text evidence="2">The sequence shown here is derived from an EMBL/GenBank/DDBJ whole genome shotgun (WGS) entry which is preliminary data.</text>
</comment>
<dbReference type="AlphaFoldDB" id="A0A3D8YF02"/>
<dbReference type="Gene3D" id="3.30.950.30">
    <property type="entry name" value="Schlafen, AAA domain"/>
    <property type="match status" value="1"/>
</dbReference>
<evidence type="ECO:0000259" key="1">
    <source>
        <dbReference type="Pfam" id="PF04326"/>
    </source>
</evidence>
<dbReference type="PANTHER" id="PTHR30595:SF6">
    <property type="entry name" value="SCHLAFEN ALBA-2 DOMAIN-CONTAINING PROTEIN"/>
    <property type="match status" value="1"/>
</dbReference>
<evidence type="ECO:0000313" key="3">
    <source>
        <dbReference type="Proteomes" id="UP000256373"/>
    </source>
</evidence>
<dbReference type="InterPro" id="IPR007421">
    <property type="entry name" value="Schlafen_AlbA_2_dom"/>
</dbReference>
<name>A0A3D8YF02_9BACT</name>